<dbReference type="PANTHER" id="PTHR47150:SF7">
    <property type="entry name" value="NUCLEASE"/>
    <property type="match status" value="1"/>
</dbReference>
<reference evidence="1" key="1">
    <citation type="journal article" date="2014" name="Nat. Commun.">
        <title>The emerging biofuel crop Camelina sativa retains a highly undifferentiated hexaploid genome structure.</title>
        <authorList>
            <person name="Kagale S."/>
            <person name="Koh C."/>
            <person name="Nixon J."/>
            <person name="Bollina V."/>
            <person name="Clarke W.E."/>
            <person name="Tuteja R."/>
            <person name="Spillane C."/>
            <person name="Robinson S.J."/>
            <person name="Links M.G."/>
            <person name="Clarke C."/>
            <person name="Higgins E.E."/>
            <person name="Huebert T."/>
            <person name="Sharpe A.G."/>
            <person name="Parkin I.A."/>
        </authorList>
    </citation>
    <scope>NUCLEOTIDE SEQUENCE [LARGE SCALE GENOMIC DNA]</scope>
    <source>
        <strain evidence="1">cv. DH55</strain>
    </source>
</reference>
<dbReference type="RefSeq" id="XP_010431602.1">
    <property type="nucleotide sequence ID" value="XM_010433300.1"/>
</dbReference>
<protein>
    <submittedName>
        <fullName evidence="2">Uncharacterized protein LOC104715936</fullName>
    </submittedName>
</protein>
<name>A0ABM0TUE6_CAMSA</name>
<proteinExistence type="predicted"/>
<accession>A0ABM0TUE6</accession>
<dbReference type="Pfam" id="PF04827">
    <property type="entry name" value="Plant_tran"/>
    <property type="match status" value="1"/>
</dbReference>
<dbReference type="InterPro" id="IPR006912">
    <property type="entry name" value="Harbinger_derived_prot"/>
</dbReference>
<keyword evidence="1" id="KW-1185">Reference proteome</keyword>
<evidence type="ECO:0000313" key="2">
    <source>
        <dbReference type="RefSeq" id="XP_010431602.1"/>
    </source>
</evidence>
<gene>
    <name evidence="2" type="primary">LOC104715936</name>
</gene>
<evidence type="ECO:0000313" key="1">
    <source>
        <dbReference type="Proteomes" id="UP000694864"/>
    </source>
</evidence>
<sequence>MEIINNCDHEEEAIQHAIANNNSVIQFLLNQQKNQAIHGGSVPERSFIHRDRESAHDRLFNDYFSENPKYNEATFRRRFRMSRLLFLRIIHQVESHENYFTQRRDSSGRLGLSSLQKITAVFRMLAYDLPADAIDEYIKIGESTTIESMKKFCRAVVEIFSKEYLRSPTPNDISRLLYIGEKRGFSGMLGSLDCMHWKWKNCPTAWAGQYAGRSGSPTIILEAMADYDLWIWHAYFGLPGTNKDINVLESSHLFSNLAQGIAPPVHYTIQGKEYNMGYYLADGIYPKWSTIVQTIHEPRGPKNKYFATQQEACRKDVERAFGVLQSRFAILKGPVRFWKKNVLHDIITTCIILHNMIIEDERDLNAPIEVEREVPPP</sequence>
<dbReference type="Proteomes" id="UP000694864">
    <property type="component" value="Chromosome 9"/>
</dbReference>
<dbReference type="PANTHER" id="PTHR47150">
    <property type="entry name" value="OS12G0169200 PROTEIN"/>
    <property type="match status" value="1"/>
</dbReference>
<organism evidence="1 2">
    <name type="scientific">Camelina sativa</name>
    <name type="common">False flax</name>
    <name type="synonym">Myagrum sativum</name>
    <dbReference type="NCBI Taxonomy" id="90675"/>
    <lineage>
        <taxon>Eukaryota</taxon>
        <taxon>Viridiplantae</taxon>
        <taxon>Streptophyta</taxon>
        <taxon>Embryophyta</taxon>
        <taxon>Tracheophyta</taxon>
        <taxon>Spermatophyta</taxon>
        <taxon>Magnoliopsida</taxon>
        <taxon>eudicotyledons</taxon>
        <taxon>Gunneridae</taxon>
        <taxon>Pentapetalae</taxon>
        <taxon>rosids</taxon>
        <taxon>malvids</taxon>
        <taxon>Brassicales</taxon>
        <taxon>Brassicaceae</taxon>
        <taxon>Camelineae</taxon>
        <taxon>Camelina</taxon>
    </lineage>
</organism>
<dbReference type="GeneID" id="104715936"/>
<reference evidence="2" key="2">
    <citation type="submission" date="2025-08" db="UniProtKB">
        <authorList>
            <consortium name="RefSeq"/>
        </authorList>
    </citation>
    <scope>IDENTIFICATION</scope>
    <source>
        <tissue evidence="2">Leaf</tissue>
    </source>
</reference>